<dbReference type="PANTHER" id="PTHR13182">
    <property type="entry name" value="ZINC FINGER PROTEIN 622"/>
    <property type="match status" value="1"/>
</dbReference>
<evidence type="ECO:0000313" key="3">
    <source>
        <dbReference type="EMBL" id="CAG5106600.1"/>
    </source>
</evidence>
<name>A0ABN7SWG0_OIKDI</name>
<dbReference type="InterPro" id="IPR041661">
    <property type="entry name" value="ZN622/Rei1/Reh1_Znf-C2H2"/>
</dbReference>
<dbReference type="EMBL" id="OU015566">
    <property type="protein sequence ID" value="CAG5106600.1"/>
    <property type="molecule type" value="Genomic_DNA"/>
</dbReference>
<organism evidence="3 4">
    <name type="scientific">Oikopleura dioica</name>
    <name type="common">Tunicate</name>
    <dbReference type="NCBI Taxonomy" id="34765"/>
    <lineage>
        <taxon>Eukaryota</taxon>
        <taxon>Metazoa</taxon>
        <taxon>Chordata</taxon>
        <taxon>Tunicata</taxon>
        <taxon>Appendicularia</taxon>
        <taxon>Copelata</taxon>
        <taxon>Oikopleuridae</taxon>
        <taxon>Oikopleura</taxon>
    </lineage>
</organism>
<proteinExistence type="predicted"/>
<accession>A0ABN7SWG0</accession>
<feature type="domain" description="ZN622/Rei1/Reh1 zinc finger C2H2-type" evidence="2">
    <location>
        <begin position="163"/>
        <end position="262"/>
    </location>
</feature>
<dbReference type="PANTHER" id="PTHR13182:SF8">
    <property type="entry name" value="CYTOPLASMIC 60S SUBUNIT BIOGENESIS FACTOR ZNF622"/>
    <property type="match status" value="1"/>
</dbReference>
<evidence type="ECO:0000259" key="2">
    <source>
        <dbReference type="Pfam" id="PF12756"/>
    </source>
</evidence>
<evidence type="ECO:0000256" key="1">
    <source>
        <dbReference type="SAM" id="MobiDB-lite"/>
    </source>
</evidence>
<gene>
    <name evidence="3" type="ORF">OKIOD_LOCUS11678</name>
</gene>
<feature type="compositionally biased region" description="Basic residues" evidence="1">
    <location>
        <begin position="65"/>
        <end position="79"/>
    </location>
</feature>
<dbReference type="InterPro" id="IPR040025">
    <property type="entry name" value="Znf622/Rei1/Reh1"/>
</dbReference>
<dbReference type="Pfam" id="PF12756">
    <property type="entry name" value="zf-C2H2_2"/>
    <property type="match status" value="1"/>
</dbReference>
<dbReference type="Proteomes" id="UP001158576">
    <property type="component" value="Chromosome 1"/>
</dbReference>
<feature type="region of interest" description="Disordered" evidence="1">
    <location>
        <begin position="56"/>
        <end position="83"/>
    </location>
</feature>
<evidence type="ECO:0000313" key="4">
    <source>
        <dbReference type="Proteomes" id="UP001158576"/>
    </source>
</evidence>
<sequence length="371" mass="43497">MGFTCNGCRVQFLTIGEHKSHYQSEWHCYNLKRKVAALPPLTLDDFEQRKAVADADKAKLDTKEKKKNHHKEKKAKKLKKKEEEMETEEVLESKWKNGDNPRYRWFMERSAELDAAEDDEEWEDMSDGDDEDFEEVLEEDEITKEPVVCIEDGKHQREIPVNECLFSGHISKNIDANLKYMNLHYGFFIPMAEDLEDKKGLMRYLGRKIGVGNICMTCNEKGKAFYSLQAVRDHMIKMGHTSLEMNGEKALEYSDFYDFEDSDLEEEQNTDENVVGELVLADGSVIGHRSLWRYYKQSFDPRMALVPSKRANQINKYRAIGWYGDCSNQQAQINEFKKVAKFKRKMNLRIGLRNNMNDNMKHFKRRDGFCM</sequence>
<reference evidence="3 4" key="1">
    <citation type="submission" date="2021-04" db="EMBL/GenBank/DDBJ databases">
        <authorList>
            <person name="Bliznina A."/>
        </authorList>
    </citation>
    <scope>NUCLEOTIDE SEQUENCE [LARGE SCALE GENOMIC DNA]</scope>
</reference>
<keyword evidence="4" id="KW-1185">Reference proteome</keyword>
<protein>
    <submittedName>
        <fullName evidence="3">Oidioi.mRNA.OKI2018_I69.chr1.g2913.t1.cds</fullName>
    </submittedName>
</protein>